<evidence type="ECO:0000313" key="2">
    <source>
        <dbReference type="EMBL" id="AMP99106.1"/>
    </source>
</evidence>
<organism evidence="2 3">
    <name type="scientific">Pedobacter cryoconitis</name>
    <dbReference type="NCBI Taxonomy" id="188932"/>
    <lineage>
        <taxon>Bacteria</taxon>
        <taxon>Pseudomonadati</taxon>
        <taxon>Bacteroidota</taxon>
        <taxon>Sphingobacteriia</taxon>
        <taxon>Sphingobacteriales</taxon>
        <taxon>Sphingobacteriaceae</taxon>
        <taxon>Pedobacter</taxon>
    </lineage>
</organism>
<dbReference type="PATRIC" id="fig|188932.3.peg.2313"/>
<dbReference type="KEGG" id="pcm:AY601_2208"/>
<feature type="compositionally biased region" description="Polar residues" evidence="1">
    <location>
        <begin position="22"/>
        <end position="35"/>
    </location>
</feature>
<feature type="region of interest" description="Disordered" evidence="1">
    <location>
        <begin position="22"/>
        <end position="51"/>
    </location>
</feature>
<dbReference type="Proteomes" id="UP000071561">
    <property type="component" value="Chromosome"/>
</dbReference>
<protein>
    <submittedName>
        <fullName evidence="2">Uncharacterized protein</fullName>
    </submittedName>
</protein>
<evidence type="ECO:0000256" key="1">
    <source>
        <dbReference type="SAM" id="MobiDB-lite"/>
    </source>
</evidence>
<sequence length="51" mass="5558">MFFHFLITMFLGLVCPSNTNTTYHTQGDTTITQGETEPITGGDTGQNPPPK</sequence>
<dbReference type="AlphaFoldDB" id="A0A127VCN8"/>
<evidence type="ECO:0000313" key="3">
    <source>
        <dbReference type="Proteomes" id="UP000071561"/>
    </source>
</evidence>
<proteinExistence type="predicted"/>
<gene>
    <name evidence="2" type="ORF">AY601_2208</name>
</gene>
<name>A0A127VCN8_9SPHI</name>
<keyword evidence="3" id="KW-1185">Reference proteome</keyword>
<accession>A0A127VCN8</accession>
<reference evidence="2 3" key="1">
    <citation type="submission" date="2016-03" db="EMBL/GenBank/DDBJ databases">
        <title>Complete genome sequence of Pedobacter cryoconitis PAMC 27485.</title>
        <authorList>
            <person name="Lee J."/>
            <person name="Kim O.-S."/>
        </authorList>
    </citation>
    <scope>NUCLEOTIDE SEQUENCE [LARGE SCALE GENOMIC DNA]</scope>
    <source>
        <strain evidence="2 3">PAMC 27485</strain>
    </source>
</reference>
<dbReference type="EMBL" id="CP014504">
    <property type="protein sequence ID" value="AMP99106.1"/>
    <property type="molecule type" value="Genomic_DNA"/>
</dbReference>